<proteinExistence type="predicted"/>
<reference evidence="2" key="1">
    <citation type="submission" date="2023-06" db="EMBL/GenBank/DDBJ databases">
        <title>Survivors Of The Sea: Transcriptome response of Skeletonema marinoi to long-term dormancy.</title>
        <authorList>
            <person name="Pinder M.I.M."/>
            <person name="Kourtchenko O."/>
            <person name="Robertson E.K."/>
            <person name="Larsson T."/>
            <person name="Maumus F."/>
            <person name="Osuna-Cruz C.M."/>
            <person name="Vancaester E."/>
            <person name="Stenow R."/>
            <person name="Vandepoele K."/>
            <person name="Ploug H."/>
            <person name="Bruchert V."/>
            <person name="Godhe A."/>
            <person name="Topel M."/>
        </authorList>
    </citation>
    <scope>NUCLEOTIDE SEQUENCE</scope>
    <source>
        <strain evidence="2">R05AC</strain>
    </source>
</reference>
<dbReference type="GO" id="GO:0003676">
    <property type="term" value="F:nucleic acid binding"/>
    <property type="evidence" value="ECO:0007669"/>
    <property type="project" value="InterPro"/>
</dbReference>
<feature type="region of interest" description="Disordered" evidence="1">
    <location>
        <begin position="112"/>
        <end position="170"/>
    </location>
</feature>
<dbReference type="CDD" id="cd00590">
    <property type="entry name" value="RRM_SF"/>
    <property type="match status" value="1"/>
</dbReference>
<dbReference type="SUPFAM" id="SSF54928">
    <property type="entry name" value="RNA-binding domain, RBD"/>
    <property type="match status" value="1"/>
</dbReference>
<gene>
    <name evidence="2" type="ORF">QTG54_005130</name>
</gene>
<dbReference type="Proteomes" id="UP001224775">
    <property type="component" value="Unassembled WGS sequence"/>
</dbReference>
<evidence type="ECO:0000313" key="2">
    <source>
        <dbReference type="EMBL" id="KAK1744597.1"/>
    </source>
</evidence>
<sequence length="170" mass="18774">MSWTQVYVTGLSRAINPSDEEIEAYLCKRYSLTDAANSVSIGDDNNAATINNDNLMWAGEGSTLIKRDDSGCCRGFAFLTFYSVDGAMIVIDRINNDVSTSESGDDRITLRAELSNPKGGGTNKKKSNKKNNEDNIPDLRLRRQRKLPVRKHPVVTSSDGKRTNLGNKTK</sequence>
<dbReference type="EMBL" id="JATAAI010000007">
    <property type="protein sequence ID" value="KAK1744597.1"/>
    <property type="molecule type" value="Genomic_DNA"/>
</dbReference>
<name>A0AAD9DET9_9STRA</name>
<keyword evidence="3" id="KW-1185">Reference proteome</keyword>
<dbReference type="InterPro" id="IPR035979">
    <property type="entry name" value="RBD_domain_sf"/>
</dbReference>
<comment type="caution">
    <text evidence="2">The sequence shown here is derived from an EMBL/GenBank/DDBJ whole genome shotgun (WGS) entry which is preliminary data.</text>
</comment>
<feature type="compositionally biased region" description="Basic and acidic residues" evidence="1">
    <location>
        <begin position="130"/>
        <end position="141"/>
    </location>
</feature>
<feature type="compositionally biased region" description="Basic residues" evidence="1">
    <location>
        <begin position="142"/>
        <end position="153"/>
    </location>
</feature>
<accession>A0AAD9DET9</accession>
<dbReference type="AlphaFoldDB" id="A0AAD9DET9"/>
<evidence type="ECO:0008006" key="4">
    <source>
        <dbReference type="Google" id="ProtNLM"/>
    </source>
</evidence>
<evidence type="ECO:0000313" key="3">
    <source>
        <dbReference type="Proteomes" id="UP001224775"/>
    </source>
</evidence>
<organism evidence="2 3">
    <name type="scientific">Skeletonema marinoi</name>
    <dbReference type="NCBI Taxonomy" id="267567"/>
    <lineage>
        <taxon>Eukaryota</taxon>
        <taxon>Sar</taxon>
        <taxon>Stramenopiles</taxon>
        <taxon>Ochrophyta</taxon>
        <taxon>Bacillariophyta</taxon>
        <taxon>Coscinodiscophyceae</taxon>
        <taxon>Thalassiosirophycidae</taxon>
        <taxon>Thalassiosirales</taxon>
        <taxon>Skeletonemataceae</taxon>
        <taxon>Skeletonema</taxon>
        <taxon>Skeletonema marinoi-dohrnii complex</taxon>
    </lineage>
</organism>
<evidence type="ECO:0000256" key="1">
    <source>
        <dbReference type="SAM" id="MobiDB-lite"/>
    </source>
</evidence>
<protein>
    <recommendedName>
        <fullName evidence="4">RRM domain-containing protein</fullName>
    </recommendedName>
</protein>